<dbReference type="PRINTS" id="PR01590">
    <property type="entry name" value="HTHFIS"/>
</dbReference>
<dbReference type="SUPFAM" id="SSF52172">
    <property type="entry name" value="CheY-like"/>
    <property type="match status" value="1"/>
</dbReference>
<comment type="caution">
    <text evidence="10">The sequence shown here is derived from an EMBL/GenBank/DDBJ whole genome shotgun (WGS) entry which is preliminary data.</text>
</comment>
<dbReference type="GO" id="GO:0005524">
    <property type="term" value="F:ATP binding"/>
    <property type="evidence" value="ECO:0007669"/>
    <property type="project" value="UniProtKB-KW"/>
</dbReference>
<dbReference type="InterPro" id="IPR009057">
    <property type="entry name" value="Homeodomain-like_sf"/>
</dbReference>
<evidence type="ECO:0000259" key="9">
    <source>
        <dbReference type="PROSITE" id="PS50110"/>
    </source>
</evidence>
<dbReference type="InterPro" id="IPR003593">
    <property type="entry name" value="AAA+_ATPase"/>
</dbReference>
<dbReference type="GO" id="GO:0043565">
    <property type="term" value="F:sequence-specific DNA binding"/>
    <property type="evidence" value="ECO:0007669"/>
    <property type="project" value="InterPro"/>
</dbReference>
<dbReference type="PROSITE" id="PS50110">
    <property type="entry name" value="RESPONSE_REGULATORY"/>
    <property type="match status" value="1"/>
</dbReference>
<dbReference type="PANTHER" id="PTHR32071">
    <property type="entry name" value="TRANSCRIPTIONAL REGULATORY PROTEIN"/>
    <property type="match status" value="1"/>
</dbReference>
<keyword evidence="2" id="KW-0067">ATP-binding</keyword>
<dbReference type="PANTHER" id="PTHR32071:SF117">
    <property type="entry name" value="PTS-DEPENDENT DIHYDROXYACETONE KINASE OPERON REGULATORY PROTEIN-RELATED"/>
    <property type="match status" value="1"/>
</dbReference>
<gene>
    <name evidence="10" type="ORF">Salmuc_00069</name>
</gene>
<evidence type="ECO:0000313" key="11">
    <source>
        <dbReference type="Proteomes" id="UP000015347"/>
    </source>
</evidence>
<dbReference type="AlphaFoldDB" id="S9Q8G8"/>
<keyword evidence="3" id="KW-0902">Two-component regulatory system</keyword>
<evidence type="ECO:0000256" key="5">
    <source>
        <dbReference type="ARBA" id="ARBA00023125"/>
    </source>
</evidence>
<keyword evidence="11" id="KW-1185">Reference proteome</keyword>
<keyword evidence="6" id="KW-0804">Transcription</keyword>
<dbReference type="InterPro" id="IPR002078">
    <property type="entry name" value="Sigma_54_int"/>
</dbReference>
<evidence type="ECO:0000256" key="7">
    <source>
        <dbReference type="PROSITE-ProRule" id="PRU00169"/>
    </source>
</evidence>
<dbReference type="Gene3D" id="1.10.10.60">
    <property type="entry name" value="Homeodomain-like"/>
    <property type="match status" value="1"/>
</dbReference>
<dbReference type="OrthoDB" id="9762726at2"/>
<dbReference type="SMART" id="SM00382">
    <property type="entry name" value="AAA"/>
    <property type="match status" value="1"/>
</dbReference>
<proteinExistence type="predicted"/>
<protein>
    <submittedName>
        <fullName evidence="10">Hydrogenase transcriptional regulatory protein hoxA</fullName>
    </submittedName>
</protein>
<dbReference type="Pfam" id="PF00158">
    <property type="entry name" value="Sigma54_activat"/>
    <property type="match status" value="1"/>
</dbReference>
<reference evidence="11" key="1">
    <citation type="journal article" date="2014" name="Stand. Genomic Sci.">
        <title>Genome sequence of the exopolysaccharide-producing Salipiger mucosus type strain (DSM 16094(T)), a moderately halophilic member of the Roseobacter clade.</title>
        <authorList>
            <person name="Riedel T."/>
            <person name="Spring S."/>
            <person name="Fiebig A."/>
            <person name="Petersen J."/>
            <person name="Kyrpides N.C."/>
            <person name="Goker M."/>
            <person name="Klenk H.P."/>
        </authorList>
    </citation>
    <scope>NUCLEOTIDE SEQUENCE [LARGE SCALE GENOMIC DNA]</scope>
    <source>
        <strain evidence="11">DSM 16094</strain>
    </source>
</reference>
<dbReference type="SMART" id="SM00448">
    <property type="entry name" value="REC"/>
    <property type="match status" value="1"/>
</dbReference>
<dbReference type="STRING" id="1123237.Salmuc_00069"/>
<dbReference type="InterPro" id="IPR027417">
    <property type="entry name" value="P-loop_NTPase"/>
</dbReference>
<keyword evidence="7" id="KW-0597">Phosphoprotein</keyword>
<dbReference type="EMBL" id="APVH01000055">
    <property type="protein sequence ID" value="EPX76322.1"/>
    <property type="molecule type" value="Genomic_DNA"/>
</dbReference>
<evidence type="ECO:0000256" key="2">
    <source>
        <dbReference type="ARBA" id="ARBA00022840"/>
    </source>
</evidence>
<feature type="modified residue" description="4-aspartylphosphate" evidence="7">
    <location>
        <position position="55"/>
    </location>
</feature>
<dbReference type="HOGENOM" id="CLU_000445_0_6_5"/>
<dbReference type="SUPFAM" id="SSF46689">
    <property type="entry name" value="Homeodomain-like"/>
    <property type="match status" value="1"/>
</dbReference>
<evidence type="ECO:0000256" key="3">
    <source>
        <dbReference type="ARBA" id="ARBA00023012"/>
    </source>
</evidence>
<dbReference type="Pfam" id="PF00072">
    <property type="entry name" value="Response_reg"/>
    <property type="match status" value="1"/>
</dbReference>
<dbReference type="GO" id="GO:0006355">
    <property type="term" value="P:regulation of DNA-templated transcription"/>
    <property type="evidence" value="ECO:0007669"/>
    <property type="project" value="InterPro"/>
</dbReference>
<dbReference type="InterPro" id="IPR002197">
    <property type="entry name" value="HTH_Fis"/>
</dbReference>
<dbReference type="CDD" id="cd00009">
    <property type="entry name" value="AAA"/>
    <property type="match status" value="1"/>
</dbReference>
<name>S9Q8G8_9RHOB</name>
<keyword evidence="5" id="KW-0238">DNA-binding</keyword>
<keyword evidence="4" id="KW-0805">Transcription regulation</keyword>
<dbReference type="Pfam" id="PF25601">
    <property type="entry name" value="AAA_lid_14"/>
    <property type="match status" value="1"/>
</dbReference>
<dbReference type="Pfam" id="PF02954">
    <property type="entry name" value="HTH_8"/>
    <property type="match status" value="1"/>
</dbReference>
<dbReference type="InterPro" id="IPR011006">
    <property type="entry name" value="CheY-like_superfamily"/>
</dbReference>
<dbReference type="PROSITE" id="PS50045">
    <property type="entry name" value="SIGMA54_INTERACT_4"/>
    <property type="match status" value="1"/>
</dbReference>
<evidence type="ECO:0000256" key="6">
    <source>
        <dbReference type="ARBA" id="ARBA00023163"/>
    </source>
</evidence>
<sequence>MAETLPTVLVVDDEPHSVAAMRMALEDDFTVLEALDAEAAWRLMEEHWVQVVISDQRMPGRTGIELLTDVRDRWPETVRIIVTGYTETSDMIDAINEAGIYQFITKPWHPEQLLMAVRNAARLFRLARDHERVTLEMRYLGDTASARLDERRRAAQAGLGFDKVLRGTNSPLNATIALARQYASFDVPVLLTGEPGSGKTELARAMHYGSLRADRPFHELNCAGLSDEALAVELFGVKRNALPGQVQARAGLVQKADRGTLFLNGIDTLGEGLQIALLRLLREGSFQPVGGQEVLTTRLRLLTGAHEDLRARMEAGRFRRDLFYDLAVAELSVPPLRARAQDIPILAERLLQDAAAEHGKPARGLSKAALDYLCAHAWPGNLPELRNEVTRMLMMAQDMVLGPELISRPILQGAGSHGEGGRIAEADLCQLEGTLKERVELMEMRILGETLTRLKWNKSRAAAELGLSRVGLRAKLDRYGIEPHASISEED</sequence>
<dbReference type="InterPro" id="IPR058031">
    <property type="entry name" value="AAA_lid_NorR"/>
</dbReference>
<feature type="domain" description="Response regulatory" evidence="9">
    <location>
        <begin position="7"/>
        <end position="121"/>
    </location>
</feature>
<dbReference type="SUPFAM" id="SSF52540">
    <property type="entry name" value="P-loop containing nucleoside triphosphate hydrolases"/>
    <property type="match status" value="1"/>
</dbReference>
<dbReference type="InterPro" id="IPR001789">
    <property type="entry name" value="Sig_transdc_resp-reg_receiver"/>
</dbReference>
<keyword evidence="10" id="KW-0371">Homeobox</keyword>
<evidence type="ECO:0000256" key="4">
    <source>
        <dbReference type="ARBA" id="ARBA00023015"/>
    </source>
</evidence>
<keyword evidence="1" id="KW-0547">Nucleotide-binding</keyword>
<dbReference type="Gene3D" id="3.40.50.300">
    <property type="entry name" value="P-loop containing nucleotide triphosphate hydrolases"/>
    <property type="match status" value="1"/>
</dbReference>
<dbReference type="Gene3D" id="1.10.8.60">
    <property type="match status" value="1"/>
</dbReference>
<evidence type="ECO:0000256" key="1">
    <source>
        <dbReference type="ARBA" id="ARBA00022741"/>
    </source>
</evidence>
<accession>S9Q8G8</accession>
<feature type="domain" description="Sigma-54 factor interaction" evidence="8">
    <location>
        <begin position="165"/>
        <end position="394"/>
    </location>
</feature>
<dbReference type="eggNOG" id="COG2204">
    <property type="taxonomic scope" value="Bacteria"/>
</dbReference>
<dbReference type="RefSeq" id="WP_020041904.1">
    <property type="nucleotide sequence ID" value="NZ_KE557284.1"/>
</dbReference>
<dbReference type="GO" id="GO:0000160">
    <property type="term" value="P:phosphorelay signal transduction system"/>
    <property type="evidence" value="ECO:0007669"/>
    <property type="project" value="UniProtKB-KW"/>
</dbReference>
<evidence type="ECO:0000313" key="10">
    <source>
        <dbReference type="EMBL" id="EPX76322.1"/>
    </source>
</evidence>
<evidence type="ECO:0000259" key="8">
    <source>
        <dbReference type="PROSITE" id="PS50045"/>
    </source>
</evidence>
<dbReference type="Gene3D" id="3.40.50.2300">
    <property type="match status" value="1"/>
</dbReference>
<dbReference type="Proteomes" id="UP000015347">
    <property type="component" value="Unassembled WGS sequence"/>
</dbReference>
<organism evidence="10 11">
    <name type="scientific">Salipiger mucosus DSM 16094</name>
    <dbReference type="NCBI Taxonomy" id="1123237"/>
    <lineage>
        <taxon>Bacteria</taxon>
        <taxon>Pseudomonadati</taxon>
        <taxon>Pseudomonadota</taxon>
        <taxon>Alphaproteobacteria</taxon>
        <taxon>Rhodobacterales</taxon>
        <taxon>Roseobacteraceae</taxon>
        <taxon>Salipiger</taxon>
    </lineage>
</organism>